<dbReference type="EMBL" id="BNFF01000001">
    <property type="protein sequence ID" value="GHK52592.1"/>
    <property type="molecule type" value="Genomic_DNA"/>
</dbReference>
<evidence type="ECO:0000256" key="6">
    <source>
        <dbReference type="ARBA" id="ARBA00023316"/>
    </source>
</evidence>
<protein>
    <recommendedName>
        <fullName evidence="9">Protein YceG like protein</fullName>
    </recommendedName>
</protein>
<keyword evidence="1" id="KW-1003">Cell membrane</keyword>
<dbReference type="GO" id="GO:0071555">
    <property type="term" value="P:cell wall organization"/>
    <property type="evidence" value="ECO:0007669"/>
    <property type="project" value="UniProtKB-KW"/>
</dbReference>
<proteinExistence type="predicted"/>
<keyword evidence="5" id="KW-0456">Lyase</keyword>
<dbReference type="PANTHER" id="PTHR30518">
    <property type="entry name" value="ENDOLYTIC MUREIN TRANSGLYCOSYLASE"/>
    <property type="match status" value="1"/>
</dbReference>
<evidence type="ECO:0000256" key="3">
    <source>
        <dbReference type="ARBA" id="ARBA00022989"/>
    </source>
</evidence>
<dbReference type="Proteomes" id="UP000655094">
    <property type="component" value="Unassembled WGS sequence"/>
</dbReference>
<keyword evidence="2" id="KW-0812">Transmembrane</keyword>
<comment type="caution">
    <text evidence="7">The sequence shown here is derived from an EMBL/GenBank/DDBJ whole genome shotgun (WGS) entry which is preliminary data.</text>
</comment>
<reference evidence="7" key="1">
    <citation type="submission" date="2020-10" db="EMBL/GenBank/DDBJ databases">
        <title>Genome Sequence of ESBL Producing Zambian Clinical Strains.</title>
        <authorList>
            <person name="Shawa M."/>
            <person name="Furuta Y."/>
            <person name="Simbotwe M."/>
            <person name="Mulenga E."/>
            <person name="Mubanga M."/>
            <person name="Mulenga G."/>
            <person name="Kaile C."/>
            <person name="Zorigt T."/>
            <person name="Hang'ombe B."/>
            <person name="Higashi H."/>
        </authorList>
    </citation>
    <scope>NUCLEOTIDE SEQUENCE</scope>
    <source>
        <strain evidence="7">Zam_UTH_09</strain>
    </source>
</reference>
<evidence type="ECO:0000313" key="8">
    <source>
        <dbReference type="Proteomes" id="UP000655094"/>
    </source>
</evidence>
<evidence type="ECO:0008006" key="9">
    <source>
        <dbReference type="Google" id="ProtNLM"/>
    </source>
</evidence>
<dbReference type="GO" id="GO:0016829">
    <property type="term" value="F:lyase activity"/>
    <property type="evidence" value="ECO:0007669"/>
    <property type="project" value="UniProtKB-KW"/>
</dbReference>
<evidence type="ECO:0000256" key="2">
    <source>
        <dbReference type="ARBA" id="ARBA00022692"/>
    </source>
</evidence>
<evidence type="ECO:0000256" key="1">
    <source>
        <dbReference type="ARBA" id="ARBA00022475"/>
    </source>
</evidence>
<dbReference type="Pfam" id="PF02618">
    <property type="entry name" value="YceG"/>
    <property type="match status" value="1"/>
</dbReference>
<accession>A0A919HTN9</accession>
<keyword evidence="3" id="KW-1133">Transmembrane helix</keyword>
<gene>
    <name evidence="7" type="ORF">KPZU09_23280</name>
</gene>
<organism evidence="7 8">
    <name type="scientific">Klebsiella pneumoniae</name>
    <dbReference type="NCBI Taxonomy" id="573"/>
    <lineage>
        <taxon>Bacteria</taxon>
        <taxon>Pseudomonadati</taxon>
        <taxon>Pseudomonadota</taxon>
        <taxon>Gammaproteobacteria</taxon>
        <taxon>Enterobacterales</taxon>
        <taxon>Enterobacteriaceae</taxon>
        <taxon>Klebsiella/Raoultella group</taxon>
        <taxon>Klebsiella</taxon>
        <taxon>Klebsiella pneumoniae complex</taxon>
    </lineage>
</organism>
<evidence type="ECO:0000256" key="4">
    <source>
        <dbReference type="ARBA" id="ARBA00023136"/>
    </source>
</evidence>
<evidence type="ECO:0000313" key="7">
    <source>
        <dbReference type="EMBL" id="GHK52592.1"/>
    </source>
</evidence>
<keyword evidence="4" id="KW-0472">Membrane</keyword>
<keyword evidence="6" id="KW-0961">Cell wall biogenesis/degradation</keyword>
<sequence length="129" mass="14546">MLRFILLLVVLLGIAAAAGMWKVRQLADSKLLIKEETIFTLEAGTGRLALGRDLYREKVINRPRVFQWLLRVEPELSHFKAGTYRFTPQMTVREMLQLLASGKRRSFRCALSKACASATTCASCAMPRT</sequence>
<evidence type="ECO:0000256" key="5">
    <source>
        <dbReference type="ARBA" id="ARBA00023239"/>
    </source>
</evidence>
<dbReference type="FunFam" id="3.30.160.60:FF:000497">
    <property type="entry name" value="Endolytic murein transglycosylase"/>
    <property type="match status" value="1"/>
</dbReference>
<dbReference type="InterPro" id="IPR003770">
    <property type="entry name" value="MLTG-like"/>
</dbReference>
<dbReference type="AlphaFoldDB" id="A0A919HTN9"/>
<dbReference type="NCBIfam" id="TIGR00247">
    <property type="entry name" value="endolytic transglycosylase MltG"/>
    <property type="match status" value="1"/>
</dbReference>
<dbReference type="PANTHER" id="PTHR30518:SF2">
    <property type="entry name" value="ENDOLYTIC MUREIN TRANSGLYCOSYLASE"/>
    <property type="match status" value="1"/>
</dbReference>
<dbReference type="Gene3D" id="3.30.160.60">
    <property type="entry name" value="Classic Zinc Finger"/>
    <property type="match status" value="1"/>
</dbReference>
<name>A0A919HTN9_KLEPN</name>